<sequence>MKLEKRIVIVAEINKKAIGIADLAIGSYRSSHTANLAISIRREYRNIGVGKKLIELGKQKGVKVIYLEVMKNNKHAIHLYEKIGFRNTGIFPKKYKYKDEYVDGLLYTFVLE</sequence>
<dbReference type="EMBL" id="CP020477">
    <property type="protein sequence ID" value="ARM74710.1"/>
    <property type="molecule type" value="Genomic_DNA"/>
</dbReference>
<dbReference type="PROSITE" id="PS51186">
    <property type="entry name" value="GNAT"/>
    <property type="match status" value="1"/>
</dbReference>
<reference evidence="4 5" key="1">
    <citation type="submission" date="2017-03" db="EMBL/GenBank/DDBJ databases">
        <title>Sulfur activation and transportation mechanism of thermophilic Archaea Acidianus manzaensis YN-25.</title>
        <authorList>
            <person name="Ma Y."/>
            <person name="Yang Y."/>
            <person name="Xia J."/>
        </authorList>
    </citation>
    <scope>NUCLEOTIDE SEQUENCE [LARGE SCALE GENOMIC DNA]</scope>
    <source>
        <strain evidence="4 5">YN-25</strain>
    </source>
</reference>
<dbReference type="GO" id="GO:0016747">
    <property type="term" value="F:acyltransferase activity, transferring groups other than amino-acyl groups"/>
    <property type="evidence" value="ECO:0007669"/>
    <property type="project" value="InterPro"/>
</dbReference>
<dbReference type="KEGG" id="aman:B6F84_00845"/>
<dbReference type="CDD" id="cd04301">
    <property type="entry name" value="NAT_SF"/>
    <property type="match status" value="1"/>
</dbReference>
<evidence type="ECO:0000256" key="1">
    <source>
        <dbReference type="ARBA" id="ARBA00022679"/>
    </source>
</evidence>
<dbReference type="PANTHER" id="PTHR43420">
    <property type="entry name" value="ACETYLTRANSFERASE"/>
    <property type="match status" value="1"/>
</dbReference>
<dbReference type="InterPro" id="IPR050680">
    <property type="entry name" value="YpeA/RimI_acetyltransf"/>
</dbReference>
<evidence type="ECO:0000259" key="3">
    <source>
        <dbReference type="PROSITE" id="PS51186"/>
    </source>
</evidence>
<dbReference type="InterPro" id="IPR000182">
    <property type="entry name" value="GNAT_dom"/>
</dbReference>
<accession>A0A1W6JWV0</accession>
<dbReference type="SUPFAM" id="SSF55729">
    <property type="entry name" value="Acyl-CoA N-acyltransferases (Nat)"/>
    <property type="match status" value="1"/>
</dbReference>
<feature type="domain" description="N-acetyltransferase" evidence="3">
    <location>
        <begin position="1"/>
        <end position="108"/>
    </location>
</feature>
<dbReference type="InterPro" id="IPR016181">
    <property type="entry name" value="Acyl_CoA_acyltransferase"/>
</dbReference>
<evidence type="ECO:0000313" key="4">
    <source>
        <dbReference type="EMBL" id="ARM74710.1"/>
    </source>
</evidence>
<organism evidence="4 5">
    <name type="scientific">Acidianus manzaensis</name>
    <dbReference type="NCBI Taxonomy" id="282676"/>
    <lineage>
        <taxon>Archaea</taxon>
        <taxon>Thermoproteota</taxon>
        <taxon>Thermoprotei</taxon>
        <taxon>Sulfolobales</taxon>
        <taxon>Sulfolobaceae</taxon>
        <taxon>Acidianus</taxon>
    </lineage>
</organism>
<protein>
    <recommendedName>
        <fullName evidence="3">N-acetyltransferase domain-containing protein</fullName>
    </recommendedName>
</protein>
<dbReference type="Proteomes" id="UP000193404">
    <property type="component" value="Chromosome"/>
</dbReference>
<evidence type="ECO:0000256" key="2">
    <source>
        <dbReference type="ARBA" id="ARBA00023315"/>
    </source>
</evidence>
<keyword evidence="5" id="KW-1185">Reference proteome</keyword>
<keyword evidence="1" id="KW-0808">Transferase</keyword>
<keyword evidence="2" id="KW-0012">Acyltransferase</keyword>
<dbReference type="AlphaFoldDB" id="A0A1W6JWV0"/>
<proteinExistence type="predicted"/>
<dbReference type="Pfam" id="PF00583">
    <property type="entry name" value="Acetyltransf_1"/>
    <property type="match status" value="1"/>
</dbReference>
<evidence type="ECO:0000313" key="5">
    <source>
        <dbReference type="Proteomes" id="UP000193404"/>
    </source>
</evidence>
<gene>
    <name evidence="4" type="ORF">B6F84_00845</name>
</gene>
<name>A0A1W6JWV0_9CREN</name>
<dbReference type="Gene3D" id="3.40.630.30">
    <property type="match status" value="1"/>
</dbReference>